<name>A0AAD8XWP5_9STRA</name>
<feature type="non-terminal residue" evidence="1">
    <location>
        <position position="179"/>
    </location>
</feature>
<evidence type="ECO:0000313" key="2">
    <source>
        <dbReference type="Proteomes" id="UP001224775"/>
    </source>
</evidence>
<dbReference type="Gene3D" id="2.30.29.30">
    <property type="entry name" value="Pleckstrin-homology domain (PH domain)/Phosphotyrosine-binding domain (PTB)"/>
    <property type="match status" value="1"/>
</dbReference>
<sequence length="179" mass="19739">MQQRRRSQSHLFAASTPSSQIGAELQSIKSSILPALFEGLEIKKAKSNGKISTRVLTLSDDLFKLFLSRTSKRQLLGKRAVSTLVGAVMATKEVDCTQLHVKFIDIADILFVQSGFIGSRKLEAAATLAFRGERLDPAQVVSIFHGTTTTDFILKDDEDRKALVSSIQIIRDAYHKASM</sequence>
<keyword evidence="2" id="KW-1185">Reference proteome</keyword>
<protein>
    <submittedName>
        <fullName evidence="1">Uncharacterized protein</fullName>
    </submittedName>
</protein>
<dbReference type="AlphaFoldDB" id="A0AAD8XWP5"/>
<accession>A0AAD8XWP5</accession>
<gene>
    <name evidence="1" type="ORF">QTG54_014134</name>
</gene>
<dbReference type="EMBL" id="JATAAI010000035">
    <property type="protein sequence ID" value="KAK1735068.1"/>
    <property type="molecule type" value="Genomic_DNA"/>
</dbReference>
<dbReference type="InterPro" id="IPR011993">
    <property type="entry name" value="PH-like_dom_sf"/>
</dbReference>
<proteinExistence type="predicted"/>
<evidence type="ECO:0000313" key="1">
    <source>
        <dbReference type="EMBL" id="KAK1735068.1"/>
    </source>
</evidence>
<dbReference type="Proteomes" id="UP001224775">
    <property type="component" value="Unassembled WGS sequence"/>
</dbReference>
<reference evidence="1" key="1">
    <citation type="submission" date="2023-06" db="EMBL/GenBank/DDBJ databases">
        <title>Survivors Of The Sea: Transcriptome response of Skeletonema marinoi to long-term dormancy.</title>
        <authorList>
            <person name="Pinder M.I.M."/>
            <person name="Kourtchenko O."/>
            <person name="Robertson E.K."/>
            <person name="Larsson T."/>
            <person name="Maumus F."/>
            <person name="Osuna-Cruz C.M."/>
            <person name="Vancaester E."/>
            <person name="Stenow R."/>
            <person name="Vandepoele K."/>
            <person name="Ploug H."/>
            <person name="Bruchert V."/>
            <person name="Godhe A."/>
            <person name="Topel M."/>
        </authorList>
    </citation>
    <scope>NUCLEOTIDE SEQUENCE</scope>
    <source>
        <strain evidence="1">R05AC</strain>
    </source>
</reference>
<comment type="caution">
    <text evidence="1">The sequence shown here is derived from an EMBL/GenBank/DDBJ whole genome shotgun (WGS) entry which is preliminary data.</text>
</comment>
<organism evidence="1 2">
    <name type="scientific">Skeletonema marinoi</name>
    <dbReference type="NCBI Taxonomy" id="267567"/>
    <lineage>
        <taxon>Eukaryota</taxon>
        <taxon>Sar</taxon>
        <taxon>Stramenopiles</taxon>
        <taxon>Ochrophyta</taxon>
        <taxon>Bacillariophyta</taxon>
        <taxon>Coscinodiscophyceae</taxon>
        <taxon>Thalassiosirophycidae</taxon>
        <taxon>Thalassiosirales</taxon>
        <taxon>Skeletonemataceae</taxon>
        <taxon>Skeletonema</taxon>
        <taxon>Skeletonema marinoi-dohrnii complex</taxon>
    </lineage>
</organism>